<gene>
    <name evidence="2" type="ORF">B9Q09_06635</name>
</gene>
<proteinExistence type="predicted"/>
<protein>
    <submittedName>
        <fullName evidence="2">Uncharacterized protein</fullName>
    </submittedName>
</protein>
<dbReference type="Proteomes" id="UP000240681">
    <property type="component" value="Unassembled WGS sequence"/>
</dbReference>
<dbReference type="AlphaFoldDB" id="A0A2R6B3M2"/>
<evidence type="ECO:0000313" key="2">
    <source>
        <dbReference type="EMBL" id="PSN93098.1"/>
    </source>
</evidence>
<sequence>MCAWAVGWVVADRDPRPPLGKDGGVHAHTYGGMRRVKGTEDGRRSPLHRAVGGCVETGAELKGTNEPVRFLYDAVKPKLYYVYDRCADAYLRTPT</sequence>
<name>A0A2R6B3M2_9ARCH</name>
<evidence type="ECO:0000313" key="3">
    <source>
        <dbReference type="Proteomes" id="UP000240681"/>
    </source>
</evidence>
<organism evidence="2 3">
    <name type="scientific">Candidatus Marsarchaeota G2 archaeon ECH_B_SAG-C16</name>
    <dbReference type="NCBI Taxonomy" id="1978163"/>
    <lineage>
        <taxon>Archaea</taxon>
        <taxon>Candidatus Marsarchaeota</taxon>
        <taxon>Candidatus Marsarchaeota group 2</taxon>
    </lineage>
</organism>
<feature type="region of interest" description="Disordered" evidence="1">
    <location>
        <begin position="17"/>
        <end position="48"/>
    </location>
</feature>
<evidence type="ECO:0000256" key="1">
    <source>
        <dbReference type="SAM" id="MobiDB-lite"/>
    </source>
</evidence>
<accession>A0A2R6B3M2</accession>
<reference evidence="2 3" key="1">
    <citation type="submission" date="2017-04" db="EMBL/GenBank/DDBJ databases">
        <title>Novel microbial lineages endemic to geothermal iron-oxide mats fill important gaps in the evolutionary history of Archaea.</title>
        <authorList>
            <person name="Jay Z.J."/>
            <person name="Beam J.P."/>
            <person name="Dlakic M."/>
            <person name="Rusch D.B."/>
            <person name="Kozubal M.A."/>
            <person name="Inskeep W.P."/>
        </authorList>
    </citation>
    <scope>NUCLEOTIDE SEQUENCE [LARGE SCALE GENOMIC DNA]</scope>
    <source>
        <strain evidence="2">ECH_B_SAG-C16</strain>
    </source>
</reference>
<comment type="caution">
    <text evidence="2">The sequence shown here is derived from an EMBL/GenBank/DDBJ whole genome shotgun (WGS) entry which is preliminary data.</text>
</comment>
<dbReference type="EMBL" id="NEXK01000119">
    <property type="protein sequence ID" value="PSN93098.1"/>
    <property type="molecule type" value="Genomic_DNA"/>
</dbReference>